<feature type="region of interest" description="Disordered" evidence="1">
    <location>
        <begin position="107"/>
        <end position="126"/>
    </location>
</feature>
<evidence type="ECO:0000313" key="2">
    <source>
        <dbReference type="EMBL" id="SOE81966.1"/>
    </source>
</evidence>
<proteinExistence type="predicted"/>
<evidence type="ECO:0000256" key="1">
    <source>
        <dbReference type="SAM" id="MobiDB-lite"/>
    </source>
</evidence>
<dbReference type="EMBL" id="OCSU01000002">
    <property type="protein sequence ID" value="SOE81966.1"/>
    <property type="molecule type" value="Genomic_DNA"/>
</dbReference>
<organism evidence="2 3">
    <name type="scientific">Caballeronia arationis</name>
    <dbReference type="NCBI Taxonomy" id="1777142"/>
    <lineage>
        <taxon>Bacteria</taxon>
        <taxon>Pseudomonadati</taxon>
        <taxon>Pseudomonadota</taxon>
        <taxon>Betaproteobacteria</taxon>
        <taxon>Burkholderiales</taxon>
        <taxon>Burkholderiaceae</taxon>
        <taxon>Caballeronia</taxon>
    </lineage>
</organism>
<reference evidence="2 3" key="1">
    <citation type="submission" date="2017-09" db="EMBL/GenBank/DDBJ databases">
        <authorList>
            <person name="Varghese N."/>
            <person name="Submissions S."/>
        </authorList>
    </citation>
    <scope>NUCLEOTIDE SEQUENCE [LARGE SCALE GENOMIC DNA]</scope>
    <source>
        <strain evidence="2 3">OK806</strain>
    </source>
</reference>
<accession>A0A7Z7IAW1</accession>
<dbReference type="Proteomes" id="UP000219522">
    <property type="component" value="Unassembled WGS sequence"/>
</dbReference>
<dbReference type="RefSeq" id="WP_097190369.1">
    <property type="nucleotide sequence ID" value="NZ_OCSU01000002.1"/>
</dbReference>
<gene>
    <name evidence="2" type="ORF">SAMN05446927_5268</name>
</gene>
<name>A0A7Z7IAW1_9BURK</name>
<keyword evidence="3" id="KW-1185">Reference proteome</keyword>
<dbReference type="AlphaFoldDB" id="A0A7Z7IAW1"/>
<protein>
    <submittedName>
        <fullName evidence="2">Uncharacterized protein</fullName>
    </submittedName>
</protein>
<evidence type="ECO:0000313" key="3">
    <source>
        <dbReference type="Proteomes" id="UP000219522"/>
    </source>
</evidence>
<comment type="caution">
    <text evidence="2">The sequence shown here is derived from an EMBL/GenBank/DDBJ whole genome shotgun (WGS) entry which is preliminary data.</text>
</comment>
<sequence length="229" mass="24664">MSTLLNDDTPPWGGPDLLVEAKAAALKAGGTGNALPLKPRIRLSLTKPPERTWADVEARFPPAVASARSEADRAWLEKVRAQNALIAAERQAKGGPKAAPRRPKAFIVNGAGEPKGSTGRRGRPSKLTDAQVLEIWHSPDRGVALAERYGVGRVVISKIRTRLSWRHLTGHLGEPGRPPQKHQRIAPEVYEAIVADTGTIAEIAERHGVSTASVSIARAKAKEAQHLRI</sequence>